<sequence>MSDMRRMHSIPNGRYSMEMRSGKLLDVDEGFTQLLGYTDEDIKNGLIFKQLMPDVEYNEIIADLRAKFIESRFACYQHEMVTKDGKVLEVVSFVNIQNKLLEGHRVLEVGMADITGYAKPVK</sequence>
<reference evidence="1 2" key="1">
    <citation type="submission" date="2020-08" db="EMBL/GenBank/DDBJ databases">
        <title>Genome public.</title>
        <authorList>
            <person name="Liu C."/>
            <person name="Sun Q."/>
        </authorList>
    </citation>
    <scope>NUCLEOTIDE SEQUENCE [LARGE SCALE GENOMIC DNA]</scope>
    <source>
        <strain evidence="1 2">NSJ-43</strain>
    </source>
</reference>
<dbReference type="Gene3D" id="3.30.450.20">
    <property type="entry name" value="PAS domain"/>
    <property type="match status" value="1"/>
</dbReference>
<dbReference type="SUPFAM" id="SSF55785">
    <property type="entry name" value="PYP-like sensor domain (PAS domain)"/>
    <property type="match status" value="1"/>
</dbReference>
<comment type="caution">
    <text evidence="1">The sequence shown here is derived from an EMBL/GenBank/DDBJ whole genome shotgun (WGS) entry which is preliminary data.</text>
</comment>
<dbReference type="InterPro" id="IPR035965">
    <property type="entry name" value="PAS-like_dom_sf"/>
</dbReference>
<evidence type="ECO:0000313" key="1">
    <source>
        <dbReference type="EMBL" id="MBC5679983.1"/>
    </source>
</evidence>
<dbReference type="EMBL" id="JACOPD010000002">
    <property type="protein sequence ID" value="MBC5679983.1"/>
    <property type="molecule type" value="Genomic_DNA"/>
</dbReference>
<dbReference type="NCBIfam" id="TIGR00229">
    <property type="entry name" value="sensory_box"/>
    <property type="match status" value="1"/>
</dbReference>
<dbReference type="Proteomes" id="UP000628463">
    <property type="component" value="Unassembled WGS sequence"/>
</dbReference>
<dbReference type="CDD" id="cd00130">
    <property type="entry name" value="PAS"/>
    <property type="match status" value="1"/>
</dbReference>
<organism evidence="1 2">
    <name type="scientific">Lachnospira hominis</name>
    <name type="common">ex Liu et al. 2021</name>
    <dbReference type="NCBI Taxonomy" id="2763051"/>
    <lineage>
        <taxon>Bacteria</taxon>
        <taxon>Bacillati</taxon>
        <taxon>Bacillota</taxon>
        <taxon>Clostridia</taxon>
        <taxon>Lachnospirales</taxon>
        <taxon>Lachnospiraceae</taxon>
        <taxon>Lachnospira</taxon>
    </lineage>
</organism>
<name>A0ABR7FYV9_9FIRM</name>
<proteinExistence type="predicted"/>
<keyword evidence="2" id="KW-1185">Reference proteome</keyword>
<evidence type="ECO:0000313" key="2">
    <source>
        <dbReference type="Proteomes" id="UP000628463"/>
    </source>
</evidence>
<accession>A0ABR7FYV9</accession>
<dbReference type="InterPro" id="IPR000014">
    <property type="entry name" value="PAS"/>
</dbReference>
<gene>
    <name evidence="1" type="ORF">H8S01_03270</name>
</gene>
<dbReference type="RefSeq" id="WP_021865413.1">
    <property type="nucleotide sequence ID" value="NZ_JACOPD010000002.1"/>
</dbReference>
<protein>
    <submittedName>
        <fullName evidence="1">PAS domain-containing protein</fullName>
    </submittedName>
</protein>